<dbReference type="InterPro" id="IPR019814">
    <property type="entry name" value="Translation_initiation_fac_3_N"/>
</dbReference>
<dbReference type="InterPro" id="IPR036788">
    <property type="entry name" value="T_IF-3_C_sf"/>
</dbReference>
<comment type="similarity">
    <text evidence="1 4 6">Belongs to the IF-3 family.</text>
</comment>
<protein>
    <recommendedName>
        <fullName evidence="4 5">Translation initiation factor IF-3</fullName>
    </recommendedName>
</protein>
<evidence type="ECO:0000256" key="2">
    <source>
        <dbReference type="ARBA" id="ARBA00022540"/>
    </source>
</evidence>
<keyword evidence="2 4" id="KW-0396">Initiation factor</keyword>
<dbReference type="Pfam" id="PF05198">
    <property type="entry name" value="IF3_N"/>
    <property type="match status" value="1"/>
</dbReference>
<dbReference type="HAMAP" id="MF_00080">
    <property type="entry name" value="IF_3"/>
    <property type="match status" value="1"/>
</dbReference>
<proteinExistence type="inferred from homology"/>
<comment type="function">
    <text evidence="4 6">IF-3 binds to the 30S ribosomal subunit and shifts the equilibrium between 70S ribosomes and their 50S and 30S subunits in favor of the free subunits, thus enhancing the availability of 30S subunits on which protein synthesis initiation begins.</text>
</comment>
<evidence type="ECO:0000259" key="7">
    <source>
        <dbReference type="Pfam" id="PF00707"/>
    </source>
</evidence>
<reference evidence="9 10" key="1">
    <citation type="journal article" date="2016" name="Nat. Commun.">
        <title>Thousands of microbial genomes shed light on interconnected biogeochemical processes in an aquifer system.</title>
        <authorList>
            <person name="Anantharaman K."/>
            <person name="Brown C.T."/>
            <person name="Hug L.A."/>
            <person name="Sharon I."/>
            <person name="Castelle C.J."/>
            <person name="Probst A.J."/>
            <person name="Thomas B.C."/>
            <person name="Singh A."/>
            <person name="Wilkins M.J."/>
            <person name="Karaoz U."/>
            <person name="Brodie E.L."/>
            <person name="Williams K.H."/>
            <person name="Hubbard S.S."/>
            <person name="Banfield J.F."/>
        </authorList>
    </citation>
    <scope>NUCLEOTIDE SEQUENCE [LARGE SCALE GENOMIC DNA]</scope>
</reference>
<evidence type="ECO:0000256" key="1">
    <source>
        <dbReference type="ARBA" id="ARBA00005439"/>
    </source>
</evidence>
<dbReference type="AlphaFoldDB" id="A0A1F8CU39"/>
<dbReference type="PANTHER" id="PTHR10938:SF0">
    <property type="entry name" value="TRANSLATION INITIATION FACTOR IF-3, MITOCHONDRIAL"/>
    <property type="match status" value="1"/>
</dbReference>
<dbReference type="GO" id="GO:0005829">
    <property type="term" value="C:cytosol"/>
    <property type="evidence" value="ECO:0007669"/>
    <property type="project" value="TreeGrafter"/>
</dbReference>
<accession>A0A1F8CU39</accession>
<dbReference type="STRING" id="1802538.A2382_04535"/>
<dbReference type="InterPro" id="IPR001288">
    <property type="entry name" value="Translation_initiation_fac_3"/>
</dbReference>
<organism evidence="9 10">
    <name type="scientific">Candidatus Woesebacteria bacterium RIFOXYB1_FULL_38_16</name>
    <dbReference type="NCBI Taxonomy" id="1802538"/>
    <lineage>
        <taxon>Bacteria</taxon>
        <taxon>Candidatus Woeseibacteriota</taxon>
    </lineage>
</organism>
<dbReference type="GO" id="GO:0032790">
    <property type="term" value="P:ribosome disassembly"/>
    <property type="evidence" value="ECO:0007669"/>
    <property type="project" value="TreeGrafter"/>
</dbReference>
<dbReference type="GO" id="GO:0003743">
    <property type="term" value="F:translation initiation factor activity"/>
    <property type="evidence" value="ECO:0007669"/>
    <property type="project" value="UniProtKB-UniRule"/>
</dbReference>
<dbReference type="SUPFAM" id="SSF55200">
    <property type="entry name" value="Translation initiation factor IF3, C-terminal domain"/>
    <property type="match status" value="1"/>
</dbReference>
<sequence length="194" mass="22171">MKKQTLFWRLNSQIQASTLRVIGPDGAQLGIISREEALKKAKEAGLDLVEITSKVSPPVVKIVNFGKFRYAEEKKLRAQKKKAKAIDVKEVRFSPFIAEGDYATRLGRVKEFLNDGCKVRAVVVFKGRQMNSRQFGYELLRRVTKELGDRISIDMEPKFLGRHLAMVISPLKKAKVEIKENEKIKNQEINNQEI</sequence>
<evidence type="ECO:0000313" key="9">
    <source>
        <dbReference type="EMBL" id="OGM79606.1"/>
    </source>
</evidence>
<evidence type="ECO:0000256" key="6">
    <source>
        <dbReference type="RuleBase" id="RU000646"/>
    </source>
</evidence>
<feature type="domain" description="Translation initiation factor 3 C-terminal" evidence="7">
    <location>
        <begin position="86"/>
        <end position="170"/>
    </location>
</feature>
<dbReference type="GO" id="GO:0016020">
    <property type="term" value="C:membrane"/>
    <property type="evidence" value="ECO:0007669"/>
    <property type="project" value="TreeGrafter"/>
</dbReference>
<evidence type="ECO:0000256" key="4">
    <source>
        <dbReference type="HAMAP-Rule" id="MF_00080"/>
    </source>
</evidence>
<dbReference type="EMBL" id="MGHY01000010">
    <property type="protein sequence ID" value="OGM79606.1"/>
    <property type="molecule type" value="Genomic_DNA"/>
</dbReference>
<dbReference type="PROSITE" id="PS00938">
    <property type="entry name" value="IF3"/>
    <property type="match status" value="1"/>
</dbReference>
<evidence type="ECO:0000313" key="10">
    <source>
        <dbReference type="Proteomes" id="UP000178999"/>
    </source>
</evidence>
<dbReference type="Gene3D" id="3.10.20.80">
    <property type="entry name" value="Translation initiation factor 3 (IF-3), N-terminal domain"/>
    <property type="match status" value="1"/>
</dbReference>
<comment type="subcellular location">
    <subcellularLocation>
        <location evidence="4 6">Cytoplasm</location>
    </subcellularLocation>
</comment>
<comment type="caution">
    <text evidence="9">The sequence shown here is derived from an EMBL/GenBank/DDBJ whole genome shotgun (WGS) entry which is preliminary data.</text>
</comment>
<evidence type="ECO:0000256" key="3">
    <source>
        <dbReference type="ARBA" id="ARBA00022917"/>
    </source>
</evidence>
<dbReference type="InterPro" id="IPR019813">
    <property type="entry name" value="Translation_initiation_fac3_CS"/>
</dbReference>
<keyword evidence="3 4" id="KW-0648">Protein biosynthesis</keyword>
<dbReference type="Pfam" id="PF00707">
    <property type="entry name" value="IF3_C"/>
    <property type="match status" value="1"/>
</dbReference>
<dbReference type="Proteomes" id="UP000178999">
    <property type="component" value="Unassembled WGS sequence"/>
</dbReference>
<dbReference type="SUPFAM" id="SSF54364">
    <property type="entry name" value="Translation initiation factor IF3, N-terminal domain"/>
    <property type="match status" value="1"/>
</dbReference>
<name>A0A1F8CU39_9BACT</name>
<dbReference type="Gene3D" id="3.30.110.10">
    <property type="entry name" value="Translation initiation factor 3 (IF-3), C-terminal domain"/>
    <property type="match status" value="1"/>
</dbReference>
<dbReference type="InterPro" id="IPR036787">
    <property type="entry name" value="T_IF-3_N_sf"/>
</dbReference>
<dbReference type="InterPro" id="IPR019815">
    <property type="entry name" value="Translation_initiation_fac_3_C"/>
</dbReference>
<dbReference type="NCBIfam" id="TIGR00168">
    <property type="entry name" value="infC"/>
    <property type="match status" value="1"/>
</dbReference>
<feature type="domain" description="Translation initiation factor 3 N-terminal" evidence="8">
    <location>
        <begin position="11"/>
        <end position="78"/>
    </location>
</feature>
<gene>
    <name evidence="4" type="primary">infC</name>
    <name evidence="9" type="ORF">A2382_04535</name>
</gene>
<evidence type="ECO:0000259" key="8">
    <source>
        <dbReference type="Pfam" id="PF05198"/>
    </source>
</evidence>
<evidence type="ECO:0000256" key="5">
    <source>
        <dbReference type="NCBIfam" id="TIGR00168"/>
    </source>
</evidence>
<keyword evidence="4" id="KW-0963">Cytoplasm</keyword>
<dbReference type="PANTHER" id="PTHR10938">
    <property type="entry name" value="TRANSLATION INITIATION FACTOR IF-3"/>
    <property type="match status" value="1"/>
</dbReference>
<comment type="subunit">
    <text evidence="4 6">Monomer.</text>
</comment>
<dbReference type="GO" id="GO:0043022">
    <property type="term" value="F:ribosome binding"/>
    <property type="evidence" value="ECO:0007669"/>
    <property type="project" value="TreeGrafter"/>
</dbReference>